<protein>
    <submittedName>
        <fullName evidence="1">Uncharacterized protein</fullName>
    </submittedName>
</protein>
<organism evidence="1 2">
    <name type="scientific">Glycomyces rutgersensis</name>
    <dbReference type="NCBI Taxonomy" id="58115"/>
    <lineage>
        <taxon>Bacteria</taxon>
        <taxon>Bacillati</taxon>
        <taxon>Actinomycetota</taxon>
        <taxon>Actinomycetes</taxon>
        <taxon>Glycomycetales</taxon>
        <taxon>Glycomycetaceae</taxon>
        <taxon>Glycomyces</taxon>
    </lineage>
</organism>
<gene>
    <name evidence="1" type="ORF">GCM10010403_51390</name>
</gene>
<evidence type="ECO:0000313" key="2">
    <source>
        <dbReference type="Proteomes" id="UP001501584"/>
    </source>
</evidence>
<accession>A0ABP5TFN3</accession>
<name>A0ABP5TFN3_9ACTN</name>
<evidence type="ECO:0000313" key="1">
    <source>
        <dbReference type="EMBL" id="GAA2350897.1"/>
    </source>
</evidence>
<comment type="caution">
    <text evidence="1">The sequence shown here is derived from an EMBL/GenBank/DDBJ whole genome shotgun (WGS) entry which is preliminary data.</text>
</comment>
<proteinExistence type="predicted"/>
<dbReference type="EMBL" id="BAAASX010000014">
    <property type="protein sequence ID" value="GAA2350897.1"/>
    <property type="molecule type" value="Genomic_DNA"/>
</dbReference>
<keyword evidence="2" id="KW-1185">Reference proteome</keyword>
<dbReference type="Proteomes" id="UP001501584">
    <property type="component" value="Unassembled WGS sequence"/>
</dbReference>
<sequence>MPIVFPIVNTAGGAGSCDGFLEDASGTATLDGMDVQVHEMPVEELTIDLVNGNAAFGDGGRFSVTGCGLWVALEALSAGAHLVEFEGASGGYATAATYARSRRR</sequence>
<reference evidence="2" key="1">
    <citation type="journal article" date="2019" name="Int. J. Syst. Evol. Microbiol.">
        <title>The Global Catalogue of Microorganisms (GCM) 10K type strain sequencing project: providing services to taxonomists for standard genome sequencing and annotation.</title>
        <authorList>
            <consortium name="The Broad Institute Genomics Platform"/>
            <consortium name="The Broad Institute Genome Sequencing Center for Infectious Disease"/>
            <person name="Wu L."/>
            <person name="Ma J."/>
        </authorList>
    </citation>
    <scope>NUCLEOTIDE SEQUENCE [LARGE SCALE GENOMIC DNA]</scope>
    <source>
        <strain evidence="2">JCM 6238</strain>
    </source>
</reference>